<name>A0A0D2X3X6_CAPO3</name>
<evidence type="ECO:0000313" key="2">
    <source>
        <dbReference type="EMBL" id="KJE95074.1"/>
    </source>
</evidence>
<dbReference type="Proteomes" id="UP000008743">
    <property type="component" value="Unassembled WGS sequence"/>
</dbReference>
<gene>
    <name evidence="2" type="ORF">CAOG_005567</name>
</gene>
<feature type="region of interest" description="Disordered" evidence="1">
    <location>
        <begin position="489"/>
        <end position="517"/>
    </location>
</feature>
<evidence type="ECO:0000313" key="3">
    <source>
        <dbReference type="Proteomes" id="UP000008743"/>
    </source>
</evidence>
<feature type="compositionally biased region" description="Acidic residues" evidence="1">
    <location>
        <begin position="505"/>
        <end position="517"/>
    </location>
</feature>
<reference evidence="3" key="1">
    <citation type="submission" date="2011-02" db="EMBL/GenBank/DDBJ databases">
        <title>The Genome Sequence of Capsaspora owczarzaki ATCC 30864.</title>
        <authorList>
            <person name="Russ C."/>
            <person name="Cuomo C."/>
            <person name="Burger G."/>
            <person name="Gray M.W."/>
            <person name="Holland P.W.H."/>
            <person name="King N."/>
            <person name="Lang F.B.F."/>
            <person name="Roger A.J."/>
            <person name="Ruiz-Trillo I."/>
            <person name="Young S.K."/>
            <person name="Zeng Q."/>
            <person name="Gargeya S."/>
            <person name="Alvarado L."/>
            <person name="Berlin A."/>
            <person name="Chapman S.B."/>
            <person name="Chen Z."/>
            <person name="Freedman E."/>
            <person name="Gellesch M."/>
            <person name="Goldberg J."/>
            <person name="Griggs A."/>
            <person name="Gujja S."/>
            <person name="Heilman E."/>
            <person name="Heiman D."/>
            <person name="Howarth C."/>
            <person name="Mehta T."/>
            <person name="Neiman D."/>
            <person name="Pearson M."/>
            <person name="Roberts A."/>
            <person name="Saif S."/>
            <person name="Shea T."/>
            <person name="Shenoy N."/>
            <person name="Sisk P."/>
            <person name="Stolte C."/>
            <person name="Sykes S."/>
            <person name="White J."/>
            <person name="Yandava C."/>
            <person name="Haas B."/>
            <person name="Nusbaum C."/>
            <person name="Birren B."/>
        </authorList>
    </citation>
    <scope>NUCLEOTIDE SEQUENCE</scope>
    <source>
        <strain evidence="3">ATCC 30864</strain>
    </source>
</reference>
<dbReference type="InParanoid" id="A0A0D2X3X6"/>
<dbReference type="EMBL" id="KE346368">
    <property type="protein sequence ID" value="KJE95074.1"/>
    <property type="molecule type" value="Genomic_DNA"/>
</dbReference>
<feature type="compositionally biased region" description="Low complexity" evidence="1">
    <location>
        <begin position="7"/>
        <end position="17"/>
    </location>
</feature>
<sequence length="573" mass="60492">MVKGKHSTAAGSSSSGAAGKGHGGPSKSSGAGTSSQNSKSFEKLFSEGLLNQGKGERYSDFGTVEAVKAMKYYAMAVDSFKAAVAIEPESTEALYHCSHFAVSCCSNIIRGHNLLKQATLCEGRRRKERLLLDAAQVYDELAFRGGEACDVLFNYGQIFVMRAELAEHDNNVASASALYGQACEKFRAAFEKQLVELAVDQALATTQAYASSSSSAEPAHTQSAQPVDLTPTTLRAALSSSAEQDADNDGSDNVTPEDAINCATAWVSALRSAAALTNTLDASNMLFAQANTVLDNASKLASERNLALPALELALQRAALQFTQAEQDDSAIGRSSGDRHALYLSCIEGLTAALAQSAGLAADASVREVTIRIRGQLAEAQVSLAESLLEADQDQGSDDQSGLTRADDLGNLAHKGFASLLSESKPSSGTDDDADNSINWYSRAGDALMARARVAIRRGQSIAGLLGEAIPMYFQSLALDGVLVKPSAEAAGKGKAPAQKSRRDEDDDEAEPSDDAEPSLYNLACAHALLGNETECQAALETAFRLRLLDLDALRTDTDFAAYSGAAWFRALR</sequence>
<organism evidence="2 3">
    <name type="scientific">Capsaspora owczarzaki (strain ATCC 30864)</name>
    <dbReference type="NCBI Taxonomy" id="595528"/>
    <lineage>
        <taxon>Eukaryota</taxon>
        <taxon>Filasterea</taxon>
        <taxon>Capsaspora</taxon>
    </lineage>
</organism>
<keyword evidence="3" id="KW-1185">Reference proteome</keyword>
<evidence type="ECO:0000256" key="1">
    <source>
        <dbReference type="SAM" id="MobiDB-lite"/>
    </source>
</evidence>
<dbReference type="AlphaFoldDB" id="A0A0D2X3X6"/>
<feature type="region of interest" description="Disordered" evidence="1">
    <location>
        <begin position="1"/>
        <end position="38"/>
    </location>
</feature>
<proteinExistence type="predicted"/>
<accession>A0A0D2X3X6</accession>
<dbReference type="NCBIfam" id="NF047558">
    <property type="entry name" value="TPR_END_plus"/>
    <property type="match status" value="1"/>
</dbReference>
<protein>
    <submittedName>
        <fullName evidence="2">Uncharacterized protein</fullName>
    </submittedName>
</protein>